<dbReference type="Proteomes" id="UP000064967">
    <property type="component" value="Chromosome"/>
</dbReference>
<gene>
    <name evidence="1" type="ORF">AKJ09_02749</name>
</gene>
<name>A0A0K1PRB6_9BACT</name>
<keyword evidence="2" id="KW-1185">Reference proteome</keyword>
<proteinExistence type="predicted"/>
<dbReference type="PROSITE" id="PS51257">
    <property type="entry name" value="PROKAR_LIPOPROTEIN"/>
    <property type="match status" value="1"/>
</dbReference>
<sequence length="298" mass="31118">MTFRAVARRVTIGSIGAIAIVSFLACGSDFATIGRQVDETNPSDSQVGSSPAACTSSCKGSATSCGVDYCSAIPELPTEPIIDGVLDCDLPLAMVPSGNWNNNGVPKPADLSVEYAVAWRPAGKVYYFVHVHTSQRKPAAMDAGGDLFCGDACHLMLDNDGQYVSPPFYDDPGTRQFILEAPPDDVTPVSIGLPNPRGPTTWSADTYRAFPVPDGYVVEAVLGANELGLAAWPLAEGGHIGFSLSIGVGGTPGMYPSTPSCEKVGDHYLNGVARTARASGLPHDTVGAFCNPRLAQPL</sequence>
<evidence type="ECO:0000313" key="1">
    <source>
        <dbReference type="EMBL" id="AKU96085.1"/>
    </source>
</evidence>
<dbReference type="KEGG" id="llu:AKJ09_02749"/>
<evidence type="ECO:0000313" key="2">
    <source>
        <dbReference type="Proteomes" id="UP000064967"/>
    </source>
</evidence>
<dbReference type="RefSeq" id="WP_146647427.1">
    <property type="nucleotide sequence ID" value="NZ_CP012333.1"/>
</dbReference>
<organism evidence="1 2">
    <name type="scientific">Labilithrix luteola</name>
    <dbReference type="NCBI Taxonomy" id="1391654"/>
    <lineage>
        <taxon>Bacteria</taxon>
        <taxon>Pseudomonadati</taxon>
        <taxon>Myxococcota</taxon>
        <taxon>Polyangia</taxon>
        <taxon>Polyangiales</taxon>
        <taxon>Labilitrichaceae</taxon>
        <taxon>Labilithrix</taxon>
    </lineage>
</organism>
<dbReference type="Gene3D" id="2.60.40.1190">
    <property type="match status" value="1"/>
</dbReference>
<accession>A0A0K1PRB6</accession>
<protein>
    <recommendedName>
        <fullName evidence="3">Carbohydrate-binding domain-containing protein</fullName>
    </recommendedName>
</protein>
<dbReference type="EMBL" id="CP012333">
    <property type="protein sequence ID" value="AKU96085.1"/>
    <property type="molecule type" value="Genomic_DNA"/>
</dbReference>
<reference evidence="1 2" key="1">
    <citation type="submission" date="2015-08" db="EMBL/GenBank/DDBJ databases">
        <authorList>
            <person name="Babu N.S."/>
            <person name="Beckwith C.J."/>
            <person name="Beseler K.G."/>
            <person name="Brison A."/>
            <person name="Carone J.V."/>
            <person name="Caskin T.P."/>
            <person name="Diamond M."/>
            <person name="Durham M.E."/>
            <person name="Foxe J.M."/>
            <person name="Go M."/>
            <person name="Henderson B.A."/>
            <person name="Jones I.B."/>
            <person name="McGettigan J.A."/>
            <person name="Micheletti S.J."/>
            <person name="Nasrallah M.E."/>
            <person name="Ortiz D."/>
            <person name="Piller C.R."/>
            <person name="Privatt S.R."/>
            <person name="Schneider S.L."/>
            <person name="Sharp S."/>
            <person name="Smith T.C."/>
            <person name="Stanton J.D."/>
            <person name="Ullery H.E."/>
            <person name="Wilson R.J."/>
            <person name="Serrano M.G."/>
            <person name="Buck G."/>
            <person name="Lee V."/>
            <person name="Wang Y."/>
            <person name="Carvalho R."/>
            <person name="Voegtly L."/>
            <person name="Shi R."/>
            <person name="Duckworth R."/>
            <person name="Johnson A."/>
            <person name="Loviza R."/>
            <person name="Walstead R."/>
            <person name="Shah Z."/>
            <person name="Kiflezghi M."/>
            <person name="Wade K."/>
            <person name="Ball S.L."/>
            <person name="Bradley K.W."/>
            <person name="Asai D.J."/>
            <person name="Bowman C.A."/>
            <person name="Russell D.A."/>
            <person name="Pope W.H."/>
            <person name="Jacobs-Sera D."/>
            <person name="Hendrix R.W."/>
            <person name="Hatfull G.F."/>
        </authorList>
    </citation>
    <scope>NUCLEOTIDE SEQUENCE [LARGE SCALE GENOMIC DNA]</scope>
    <source>
        <strain evidence="1 2">DSM 27648</strain>
    </source>
</reference>
<evidence type="ECO:0008006" key="3">
    <source>
        <dbReference type="Google" id="ProtNLM"/>
    </source>
</evidence>
<dbReference type="SUPFAM" id="SSF49344">
    <property type="entry name" value="CBD9-like"/>
    <property type="match status" value="1"/>
</dbReference>
<dbReference type="AlphaFoldDB" id="A0A0K1PRB6"/>
<dbReference type="STRING" id="1391654.AKJ09_02749"/>